<gene>
    <name evidence="1" type="ORF">FDG2_2079</name>
</gene>
<accession>A0A1C3NWX6</accession>
<keyword evidence="2" id="KW-1185">Reference proteome</keyword>
<organism evidence="1 2">
    <name type="scientific">Candidatus Protofrankia californiensis</name>
    <dbReference type="NCBI Taxonomy" id="1839754"/>
    <lineage>
        <taxon>Bacteria</taxon>
        <taxon>Bacillati</taxon>
        <taxon>Actinomycetota</taxon>
        <taxon>Actinomycetes</taxon>
        <taxon>Frankiales</taxon>
        <taxon>Frankiaceae</taxon>
        <taxon>Protofrankia</taxon>
    </lineage>
</organism>
<protein>
    <submittedName>
        <fullName evidence="1">Uncharacterized protein</fullName>
    </submittedName>
</protein>
<reference evidence="2" key="1">
    <citation type="submission" date="2016-02" db="EMBL/GenBank/DDBJ databases">
        <authorList>
            <person name="Wibberg D."/>
        </authorList>
    </citation>
    <scope>NUCLEOTIDE SEQUENCE [LARGE SCALE GENOMIC DNA]</scope>
</reference>
<evidence type="ECO:0000313" key="1">
    <source>
        <dbReference type="EMBL" id="SBW21657.1"/>
    </source>
</evidence>
<dbReference type="Proteomes" id="UP000199013">
    <property type="component" value="Unassembled WGS sequence"/>
</dbReference>
<dbReference type="EMBL" id="FLUV01000871">
    <property type="protein sequence ID" value="SBW21657.1"/>
    <property type="molecule type" value="Genomic_DNA"/>
</dbReference>
<evidence type="ECO:0000313" key="2">
    <source>
        <dbReference type="Proteomes" id="UP000199013"/>
    </source>
</evidence>
<sequence length="219" mass="24795">MEADRVVAAIERYVFQSGEEIESRRDWPDAVVFHAGRHYYSSRLADWLIGWESWVEYAVQVVVSRTFADNDAYTYGLLFAHGGDVLFLNDVATMRELGRRLDVDLDPLAYAELLSELYSVKPIDEPVVLPNAATTLHRAGELVRDVNAFAADYPWVDAALVAVPAVRREDGAVVLEFFSCHYYITGLRALDVLRWRVSGGGGRPASWEREYVAERLEHI</sequence>
<dbReference type="AlphaFoldDB" id="A0A1C3NWX6"/>
<name>A0A1C3NWX6_9ACTN</name>
<proteinExistence type="predicted"/>